<gene>
    <name evidence="1" type="ORF">L207DRAFT_566184</name>
</gene>
<accession>A0A2J6RQN0</accession>
<evidence type="ECO:0000313" key="2">
    <source>
        <dbReference type="Proteomes" id="UP000235786"/>
    </source>
</evidence>
<dbReference type="AlphaFoldDB" id="A0A2J6RQN0"/>
<dbReference type="Proteomes" id="UP000235786">
    <property type="component" value="Unassembled WGS sequence"/>
</dbReference>
<dbReference type="EMBL" id="KZ613945">
    <property type="protein sequence ID" value="PMD40803.1"/>
    <property type="molecule type" value="Genomic_DNA"/>
</dbReference>
<keyword evidence="2" id="KW-1185">Reference proteome</keyword>
<evidence type="ECO:0000313" key="1">
    <source>
        <dbReference type="EMBL" id="PMD40803.1"/>
    </source>
</evidence>
<reference evidence="1 2" key="1">
    <citation type="submission" date="2016-04" db="EMBL/GenBank/DDBJ databases">
        <title>A degradative enzymes factory behind the ericoid mycorrhizal symbiosis.</title>
        <authorList>
            <consortium name="DOE Joint Genome Institute"/>
            <person name="Martino E."/>
            <person name="Morin E."/>
            <person name="Grelet G."/>
            <person name="Kuo A."/>
            <person name="Kohler A."/>
            <person name="Daghino S."/>
            <person name="Barry K."/>
            <person name="Choi C."/>
            <person name="Cichocki N."/>
            <person name="Clum A."/>
            <person name="Copeland A."/>
            <person name="Hainaut M."/>
            <person name="Haridas S."/>
            <person name="Labutti K."/>
            <person name="Lindquist E."/>
            <person name="Lipzen A."/>
            <person name="Khouja H.-R."/>
            <person name="Murat C."/>
            <person name="Ohm R."/>
            <person name="Olson A."/>
            <person name="Spatafora J."/>
            <person name="Veneault-Fourrey C."/>
            <person name="Henrissat B."/>
            <person name="Grigoriev I."/>
            <person name="Martin F."/>
            <person name="Perotto S."/>
        </authorList>
    </citation>
    <scope>NUCLEOTIDE SEQUENCE [LARGE SCALE GENOMIC DNA]</scope>
    <source>
        <strain evidence="1 2">F</strain>
    </source>
</reference>
<protein>
    <submittedName>
        <fullName evidence="1">Uncharacterized protein</fullName>
    </submittedName>
</protein>
<proteinExistence type="predicted"/>
<organism evidence="1 2">
    <name type="scientific">Hyaloscypha variabilis (strain UAMH 11265 / GT02V1 / F)</name>
    <name type="common">Meliniomyces variabilis</name>
    <dbReference type="NCBI Taxonomy" id="1149755"/>
    <lineage>
        <taxon>Eukaryota</taxon>
        <taxon>Fungi</taxon>
        <taxon>Dikarya</taxon>
        <taxon>Ascomycota</taxon>
        <taxon>Pezizomycotina</taxon>
        <taxon>Leotiomycetes</taxon>
        <taxon>Helotiales</taxon>
        <taxon>Hyaloscyphaceae</taxon>
        <taxon>Hyaloscypha</taxon>
        <taxon>Hyaloscypha variabilis</taxon>
    </lineage>
</organism>
<sequence>MKKVMALLQGKLKDDTFDALHKGIAENWVVRDETVKPFGDRRQIVRSVCSFDLDQDTLYYSDETFGYGHIKIPISRFRDTNAGPVQQAEFSPFELASPPPLKLTDFPPPFKKPSTPISDRRFAFTSRVLSDFADQWRHVLRSCYADPTFRRFAKAIVSIAMFDFQVQEISTSQHISFRNYYVSVLDLPSWEPCESHILRLGGTTIVLDQNLWSALKIAKDDAKPPRDANGRADSSKHHRIPPTVLLDGLSTPASDTIHLLLQALAPASRPPPRTPVHHLPLEMQDRILEQVSKGPIEAARLGCLLDLGSPFMWLRSRDPPRRDGILELIISPSHRNEFSPVESKICFGDVFSGVSYK</sequence>
<dbReference type="OrthoDB" id="4934446at2759"/>
<name>A0A2J6RQN0_HYAVF</name>